<gene>
    <name evidence="1" type="ORF">P3T76_001782</name>
</gene>
<keyword evidence="2" id="KW-1185">Reference proteome</keyword>
<name>A0AAD9GW49_9STRA</name>
<reference evidence="1" key="1">
    <citation type="submission" date="2023-08" db="EMBL/GenBank/DDBJ databases">
        <title>Reference Genome Resource for the Citrus Pathogen Phytophthora citrophthora.</title>
        <authorList>
            <person name="Moller H."/>
            <person name="Coetzee B."/>
            <person name="Rose L.J."/>
            <person name="Van Niekerk J.M."/>
        </authorList>
    </citation>
    <scope>NUCLEOTIDE SEQUENCE</scope>
    <source>
        <strain evidence="1">STE-U-9442</strain>
    </source>
</reference>
<proteinExistence type="predicted"/>
<accession>A0AAD9GW49</accession>
<evidence type="ECO:0000313" key="2">
    <source>
        <dbReference type="Proteomes" id="UP001259832"/>
    </source>
</evidence>
<dbReference type="EMBL" id="JASMQC010000003">
    <property type="protein sequence ID" value="KAK1946229.1"/>
    <property type="molecule type" value="Genomic_DNA"/>
</dbReference>
<evidence type="ECO:0000313" key="1">
    <source>
        <dbReference type="EMBL" id="KAK1946229.1"/>
    </source>
</evidence>
<comment type="caution">
    <text evidence="1">The sequence shown here is derived from an EMBL/GenBank/DDBJ whole genome shotgun (WGS) entry which is preliminary data.</text>
</comment>
<organism evidence="1 2">
    <name type="scientific">Phytophthora citrophthora</name>
    <dbReference type="NCBI Taxonomy" id="4793"/>
    <lineage>
        <taxon>Eukaryota</taxon>
        <taxon>Sar</taxon>
        <taxon>Stramenopiles</taxon>
        <taxon>Oomycota</taxon>
        <taxon>Peronosporomycetes</taxon>
        <taxon>Peronosporales</taxon>
        <taxon>Peronosporaceae</taxon>
        <taxon>Phytophthora</taxon>
    </lineage>
</organism>
<dbReference type="Proteomes" id="UP001259832">
    <property type="component" value="Unassembled WGS sequence"/>
</dbReference>
<protein>
    <submittedName>
        <fullName evidence="1">Uncharacterized protein</fullName>
    </submittedName>
</protein>
<sequence>MALTGPHHKDLLQEIEKGLRNRYARGGFRLNQHATGSVEDPTNMAETWEFVKTVPGCNGAIVIFDALCVQLNAVREATARLVQEKDELRAEEIAVLGEVNLH</sequence>
<dbReference type="AlphaFoldDB" id="A0AAD9GW49"/>